<feature type="binding site" evidence="5">
    <location>
        <position position="180"/>
    </location>
    <ligand>
        <name>Mg(2+)</name>
        <dbReference type="ChEBI" id="CHEBI:18420"/>
    </ligand>
</feature>
<dbReference type="SMART" id="SM00275">
    <property type="entry name" value="G_alpha"/>
    <property type="match status" value="1"/>
</dbReference>
<dbReference type="PROSITE" id="PS51882">
    <property type="entry name" value="G_ALPHA"/>
    <property type="match status" value="1"/>
</dbReference>
<dbReference type="InterPro" id="IPR011025">
    <property type="entry name" value="GproteinA_insert"/>
</dbReference>
<comment type="caution">
    <text evidence="6">The sequence shown here is derived from an EMBL/GenBank/DDBJ whole genome shotgun (WGS) entry which is preliminary data.</text>
</comment>
<dbReference type="GO" id="GO:0005834">
    <property type="term" value="C:heterotrimeric G-protein complex"/>
    <property type="evidence" value="ECO:0007669"/>
    <property type="project" value="TreeGrafter"/>
</dbReference>
<dbReference type="GO" id="GO:0003924">
    <property type="term" value="F:GTPase activity"/>
    <property type="evidence" value="ECO:0007669"/>
    <property type="project" value="InterPro"/>
</dbReference>
<gene>
    <name evidence="6" type="ORF">CLODIP_2_CD00448</name>
</gene>
<keyword evidence="5" id="KW-0479">Metal-binding</keyword>
<feature type="binding site" evidence="4">
    <location>
        <begin position="207"/>
        <end position="211"/>
    </location>
    <ligand>
        <name>GTP</name>
        <dbReference type="ChEBI" id="CHEBI:37565"/>
    </ligand>
</feature>
<keyword evidence="1 4" id="KW-0547">Nucleotide-binding</keyword>
<dbReference type="GO" id="GO:0031683">
    <property type="term" value="F:G-protein beta/gamma-subunit complex binding"/>
    <property type="evidence" value="ECO:0007669"/>
    <property type="project" value="InterPro"/>
</dbReference>
<evidence type="ECO:0000256" key="2">
    <source>
        <dbReference type="ARBA" id="ARBA00023134"/>
    </source>
</evidence>
<dbReference type="GO" id="GO:0046872">
    <property type="term" value="F:metal ion binding"/>
    <property type="evidence" value="ECO:0007669"/>
    <property type="project" value="UniProtKB-KW"/>
</dbReference>
<evidence type="ECO:0000256" key="1">
    <source>
        <dbReference type="ARBA" id="ARBA00022741"/>
    </source>
</evidence>
<dbReference type="GO" id="GO:0007191">
    <property type="term" value="P:adenylate cyclase-activating dopamine receptor signaling pathway"/>
    <property type="evidence" value="ECO:0007669"/>
    <property type="project" value="TreeGrafter"/>
</dbReference>
<dbReference type="SUPFAM" id="SSF52540">
    <property type="entry name" value="P-loop containing nucleoside triphosphate hydrolases"/>
    <property type="match status" value="1"/>
</dbReference>
<dbReference type="SUPFAM" id="SSF47895">
    <property type="entry name" value="Transducin (alpha subunit), insertion domain"/>
    <property type="match status" value="1"/>
</dbReference>
<dbReference type="CDD" id="cd00066">
    <property type="entry name" value="G-alpha"/>
    <property type="match status" value="1"/>
</dbReference>
<protein>
    <submittedName>
        <fullName evidence="6">Uncharacterized protein</fullName>
    </submittedName>
</protein>
<dbReference type="Proteomes" id="UP000494165">
    <property type="component" value="Unassembled WGS sequence"/>
</dbReference>
<dbReference type="Pfam" id="PF00503">
    <property type="entry name" value="G-alpha"/>
    <property type="match status" value="1"/>
</dbReference>
<name>A0A8S1CPR9_9INSE</name>
<accession>A0A8S1CPR9</accession>
<keyword evidence="2 4" id="KW-0342">GTP-binding</keyword>
<dbReference type="PANTHER" id="PTHR10218">
    <property type="entry name" value="GTP-BINDING PROTEIN ALPHA SUBUNIT"/>
    <property type="match status" value="1"/>
</dbReference>
<evidence type="ECO:0000313" key="7">
    <source>
        <dbReference type="Proteomes" id="UP000494165"/>
    </source>
</evidence>
<dbReference type="InterPro" id="IPR027417">
    <property type="entry name" value="P-loop_NTPase"/>
</dbReference>
<proteinExistence type="predicted"/>
<organism evidence="6 7">
    <name type="scientific">Cloeon dipterum</name>
    <dbReference type="NCBI Taxonomy" id="197152"/>
    <lineage>
        <taxon>Eukaryota</taxon>
        <taxon>Metazoa</taxon>
        <taxon>Ecdysozoa</taxon>
        <taxon>Arthropoda</taxon>
        <taxon>Hexapoda</taxon>
        <taxon>Insecta</taxon>
        <taxon>Pterygota</taxon>
        <taxon>Palaeoptera</taxon>
        <taxon>Ephemeroptera</taxon>
        <taxon>Pisciforma</taxon>
        <taxon>Baetidae</taxon>
        <taxon>Cloeon</taxon>
    </lineage>
</organism>
<keyword evidence="3" id="KW-0807">Transducer</keyword>
<dbReference type="OrthoDB" id="5817230at2759"/>
<dbReference type="AlphaFoldDB" id="A0A8S1CPR9"/>
<dbReference type="GO" id="GO:0007606">
    <property type="term" value="P:sensory perception of chemical stimulus"/>
    <property type="evidence" value="ECO:0007669"/>
    <property type="project" value="TreeGrafter"/>
</dbReference>
<dbReference type="PRINTS" id="PR00318">
    <property type="entry name" value="GPROTEINA"/>
</dbReference>
<evidence type="ECO:0000256" key="5">
    <source>
        <dbReference type="PIRSR" id="PIRSR601019-2"/>
    </source>
</evidence>
<feature type="binding site" evidence="4">
    <location>
        <begin position="276"/>
        <end position="279"/>
    </location>
    <ligand>
        <name>GTP</name>
        <dbReference type="ChEBI" id="CHEBI:37565"/>
    </ligand>
</feature>
<feature type="binding site" evidence="4">
    <location>
        <begin position="149"/>
        <end position="150"/>
    </location>
    <ligand>
        <name>GTP</name>
        <dbReference type="ChEBI" id="CHEBI:37565"/>
    </ligand>
</feature>
<reference evidence="6 7" key="1">
    <citation type="submission" date="2020-04" db="EMBL/GenBank/DDBJ databases">
        <authorList>
            <person name="Alioto T."/>
            <person name="Alioto T."/>
            <person name="Gomez Garrido J."/>
        </authorList>
    </citation>
    <scope>NUCLEOTIDE SEQUENCE [LARGE SCALE GENOMIC DNA]</scope>
</reference>
<dbReference type="InterPro" id="IPR001019">
    <property type="entry name" value="Gprotein_alpha_su"/>
</dbReference>
<keyword evidence="7" id="KW-1185">Reference proteome</keyword>
<evidence type="ECO:0000256" key="4">
    <source>
        <dbReference type="PIRSR" id="PIRSR601019-1"/>
    </source>
</evidence>
<feature type="binding site" evidence="5">
    <location>
        <position position="51"/>
    </location>
    <ligand>
        <name>Mg(2+)</name>
        <dbReference type="ChEBI" id="CHEBI:18420"/>
    </ligand>
</feature>
<dbReference type="EMBL" id="CADEPI010000066">
    <property type="protein sequence ID" value="CAB3371828.1"/>
    <property type="molecule type" value="Genomic_DNA"/>
</dbReference>
<feature type="binding site" evidence="4">
    <location>
        <begin position="174"/>
        <end position="180"/>
    </location>
    <ligand>
        <name>GTP</name>
        <dbReference type="ChEBI" id="CHEBI:37565"/>
    </ligand>
</feature>
<evidence type="ECO:0000256" key="3">
    <source>
        <dbReference type="ARBA" id="ARBA00023224"/>
    </source>
</evidence>
<dbReference type="PANTHER" id="PTHR10218:SF367">
    <property type="entry name" value="GUANINE NUCLEOTIDE-BINDING PROTEIN G(F) SUBUNIT ALPHA"/>
    <property type="match status" value="1"/>
</dbReference>
<keyword evidence="5" id="KW-0460">Magnesium</keyword>
<sequence>MGLDCFSSKDDKRAGARKTSRDLDKRLTTWSKPFQRAIKILLLGAGDAGKTTIIKQMKILHISGFSDKERQEQADVVRKNVHEAMCCLCKKLHEEELEKNGKKFQEAVDYVIEANLPFTEEYYQAVALLWENETIKDCFKRTNEFQIFDSAKYFLDKFETIRRHDYIPSDQDILYCRKKTTGIQKVEFTVKIPKKYGGGSQDFWMFDVGGQRGERRKWIQVFDGIHAVLFLVASSSFDQIWREESSTNRLHEALSLFKDVWDSRYLRDSGVILFLNKQDVLEQKLKSGQRIEQFFPGFIPYDDKLESLGNYIDRARAFIRDLFLEATIEKRHSTLDRMLSVGPSVIFTPQNPRDEPRECYWHYTTAVDTSNIKSVFNDVHSMVILWNLKQLGLQ</sequence>
<dbReference type="GO" id="GO:0001664">
    <property type="term" value="F:G protein-coupled receptor binding"/>
    <property type="evidence" value="ECO:0007669"/>
    <property type="project" value="TreeGrafter"/>
</dbReference>
<dbReference type="GO" id="GO:0005737">
    <property type="term" value="C:cytoplasm"/>
    <property type="evidence" value="ECO:0007669"/>
    <property type="project" value="TreeGrafter"/>
</dbReference>
<evidence type="ECO:0000313" key="6">
    <source>
        <dbReference type="EMBL" id="CAB3371828.1"/>
    </source>
</evidence>
<dbReference type="Gene3D" id="1.10.400.10">
    <property type="entry name" value="GI Alpha 1, domain 2-like"/>
    <property type="match status" value="1"/>
</dbReference>
<dbReference type="GO" id="GO:0005525">
    <property type="term" value="F:GTP binding"/>
    <property type="evidence" value="ECO:0007669"/>
    <property type="project" value="UniProtKB-KW"/>
</dbReference>
<dbReference type="Gene3D" id="3.40.50.300">
    <property type="entry name" value="P-loop containing nucleotide triphosphate hydrolases"/>
    <property type="match status" value="1"/>
</dbReference>